<reference evidence="1 2" key="1">
    <citation type="submission" date="2016-03" db="EMBL/GenBank/DDBJ databases">
        <title>EvidentialGene: Evidence-directed Construction of Genes on Genomes.</title>
        <authorList>
            <person name="Gilbert D.G."/>
            <person name="Choi J.-H."/>
            <person name="Mockaitis K."/>
            <person name="Colbourne J."/>
            <person name="Pfrender M."/>
        </authorList>
    </citation>
    <scope>NUCLEOTIDE SEQUENCE [LARGE SCALE GENOMIC DNA]</scope>
    <source>
        <strain evidence="1 2">Xinb3</strain>
        <tissue evidence="1">Complete organism</tissue>
    </source>
</reference>
<dbReference type="EMBL" id="LRGB01003129">
    <property type="protein sequence ID" value="KZS04130.1"/>
    <property type="molecule type" value="Genomic_DNA"/>
</dbReference>
<evidence type="ECO:0000313" key="1">
    <source>
        <dbReference type="EMBL" id="KZS04130.1"/>
    </source>
</evidence>
<name>A0A164LI22_9CRUS</name>
<gene>
    <name evidence="1" type="ORF">APZ42_032970</name>
</gene>
<organism evidence="1 2">
    <name type="scientific">Daphnia magna</name>
    <dbReference type="NCBI Taxonomy" id="35525"/>
    <lineage>
        <taxon>Eukaryota</taxon>
        <taxon>Metazoa</taxon>
        <taxon>Ecdysozoa</taxon>
        <taxon>Arthropoda</taxon>
        <taxon>Crustacea</taxon>
        <taxon>Branchiopoda</taxon>
        <taxon>Diplostraca</taxon>
        <taxon>Cladocera</taxon>
        <taxon>Anomopoda</taxon>
        <taxon>Daphniidae</taxon>
        <taxon>Daphnia</taxon>
    </lineage>
</organism>
<dbReference type="Proteomes" id="UP000076858">
    <property type="component" value="Unassembled WGS sequence"/>
</dbReference>
<accession>A0A164LI22</accession>
<protein>
    <submittedName>
        <fullName evidence="1">Uncharacterized protein</fullName>
    </submittedName>
</protein>
<evidence type="ECO:0000313" key="2">
    <source>
        <dbReference type="Proteomes" id="UP000076858"/>
    </source>
</evidence>
<keyword evidence="2" id="KW-1185">Reference proteome</keyword>
<dbReference type="AlphaFoldDB" id="A0A164LI22"/>
<comment type="caution">
    <text evidence="1">The sequence shown here is derived from an EMBL/GenBank/DDBJ whole genome shotgun (WGS) entry which is preliminary data.</text>
</comment>
<sequence length="49" mass="5722">MGTTCMILDTSYSCDIYAEPFERRLTCLSFSCYSHGMMKQCRNKKLLFP</sequence>
<proteinExistence type="predicted"/>